<reference evidence="2 3" key="1">
    <citation type="journal article" date="2020" name="BMC Genomics">
        <title>Intraspecific diversification of the crop wild relative Brassica cretica Lam. using demographic model selection.</title>
        <authorList>
            <person name="Kioukis A."/>
            <person name="Michalopoulou V.A."/>
            <person name="Briers L."/>
            <person name="Pirintsos S."/>
            <person name="Studholme D.J."/>
            <person name="Pavlidis P."/>
            <person name="Sarris P.F."/>
        </authorList>
    </citation>
    <scope>NUCLEOTIDE SEQUENCE [LARGE SCALE GENOMIC DNA]</scope>
    <source>
        <strain evidence="3">cv. PFS-1207/04</strain>
    </source>
</reference>
<feature type="region of interest" description="Disordered" evidence="1">
    <location>
        <begin position="103"/>
        <end position="123"/>
    </location>
</feature>
<comment type="caution">
    <text evidence="2">The sequence shown here is derived from an EMBL/GenBank/DDBJ whole genome shotgun (WGS) entry which is preliminary data.</text>
</comment>
<name>A0ABQ7AF34_BRACR</name>
<dbReference type="Proteomes" id="UP000266723">
    <property type="component" value="Unassembled WGS sequence"/>
</dbReference>
<dbReference type="EMBL" id="QGKV02002055">
    <property type="protein sequence ID" value="KAF3496026.1"/>
    <property type="molecule type" value="Genomic_DNA"/>
</dbReference>
<sequence length="123" mass="14224">MVLVFHSFKGFSDLRQTLKDFLEDSRKISWKTLGKSSNAFYARRLLEDFPQSLQEVFQSLLPQVTLEDFSEDSWKILVRLLENSRKTLGRLLGKSYNVFYGRRFPTKSSGSFLKSSAQSGTKE</sequence>
<gene>
    <name evidence="2" type="ORF">DY000_02053929</name>
</gene>
<feature type="compositionally biased region" description="Polar residues" evidence="1">
    <location>
        <begin position="106"/>
        <end position="123"/>
    </location>
</feature>
<evidence type="ECO:0008006" key="4">
    <source>
        <dbReference type="Google" id="ProtNLM"/>
    </source>
</evidence>
<organism evidence="2 3">
    <name type="scientific">Brassica cretica</name>
    <name type="common">Mustard</name>
    <dbReference type="NCBI Taxonomy" id="69181"/>
    <lineage>
        <taxon>Eukaryota</taxon>
        <taxon>Viridiplantae</taxon>
        <taxon>Streptophyta</taxon>
        <taxon>Embryophyta</taxon>
        <taxon>Tracheophyta</taxon>
        <taxon>Spermatophyta</taxon>
        <taxon>Magnoliopsida</taxon>
        <taxon>eudicotyledons</taxon>
        <taxon>Gunneridae</taxon>
        <taxon>Pentapetalae</taxon>
        <taxon>rosids</taxon>
        <taxon>malvids</taxon>
        <taxon>Brassicales</taxon>
        <taxon>Brassicaceae</taxon>
        <taxon>Brassiceae</taxon>
        <taxon>Brassica</taxon>
    </lineage>
</organism>
<protein>
    <recommendedName>
        <fullName evidence="4">Exocyst subunit Exo70 family protein</fullName>
    </recommendedName>
</protein>
<proteinExistence type="predicted"/>
<evidence type="ECO:0000313" key="2">
    <source>
        <dbReference type="EMBL" id="KAF3496026.1"/>
    </source>
</evidence>
<evidence type="ECO:0000256" key="1">
    <source>
        <dbReference type="SAM" id="MobiDB-lite"/>
    </source>
</evidence>
<evidence type="ECO:0000313" key="3">
    <source>
        <dbReference type="Proteomes" id="UP000266723"/>
    </source>
</evidence>
<keyword evidence="3" id="KW-1185">Reference proteome</keyword>
<accession>A0ABQ7AF34</accession>